<dbReference type="AlphaFoldDB" id="A0A814G7L3"/>
<name>A0A814G7L3_9BILA</name>
<feature type="domain" description="TRPM-like" evidence="1">
    <location>
        <begin position="45"/>
        <end position="92"/>
    </location>
</feature>
<evidence type="ECO:0000313" key="2">
    <source>
        <dbReference type="EMBL" id="CAF0994830.1"/>
    </source>
</evidence>
<organism evidence="2 3">
    <name type="scientific">Brachionus calyciflorus</name>
    <dbReference type="NCBI Taxonomy" id="104777"/>
    <lineage>
        <taxon>Eukaryota</taxon>
        <taxon>Metazoa</taxon>
        <taxon>Spiralia</taxon>
        <taxon>Gnathifera</taxon>
        <taxon>Rotifera</taxon>
        <taxon>Eurotatoria</taxon>
        <taxon>Monogononta</taxon>
        <taxon>Pseudotrocha</taxon>
        <taxon>Ploima</taxon>
        <taxon>Brachionidae</taxon>
        <taxon>Brachionus</taxon>
    </lineage>
</organism>
<dbReference type="InterPro" id="IPR057366">
    <property type="entry name" value="TRPM-like"/>
</dbReference>
<keyword evidence="3" id="KW-1185">Reference proteome</keyword>
<accession>A0A814G7L3</accession>
<comment type="caution">
    <text evidence="2">The sequence shown here is derived from an EMBL/GenBank/DDBJ whole genome shotgun (WGS) entry which is preliminary data.</text>
</comment>
<dbReference type="Pfam" id="PF25508">
    <property type="entry name" value="TRPM2"/>
    <property type="match status" value="1"/>
</dbReference>
<reference evidence="2" key="1">
    <citation type="submission" date="2021-02" db="EMBL/GenBank/DDBJ databases">
        <authorList>
            <person name="Nowell W R."/>
        </authorList>
    </citation>
    <scope>NUCLEOTIDE SEQUENCE</scope>
    <source>
        <strain evidence="2">Ploen Becks lab</strain>
    </source>
</reference>
<protein>
    <recommendedName>
        <fullName evidence="1">TRPM-like domain-containing protein</fullName>
    </recommendedName>
</protein>
<gene>
    <name evidence="2" type="ORF">OXX778_LOCUS16102</name>
</gene>
<proteinExistence type="predicted"/>
<evidence type="ECO:0000259" key="1">
    <source>
        <dbReference type="Pfam" id="PF25508"/>
    </source>
</evidence>
<sequence>MTDDLYSHSFTNEPLSLIRSEQAKEILAETDDFGNPKNIDPQSFHIDNKCKNPYHEIFMYSILTGKSEIAKIFWNYSNEITPALVASKIFKEYDN</sequence>
<dbReference type="EMBL" id="CAJNOC010003716">
    <property type="protein sequence ID" value="CAF0994830.1"/>
    <property type="molecule type" value="Genomic_DNA"/>
</dbReference>
<dbReference type="Proteomes" id="UP000663879">
    <property type="component" value="Unassembled WGS sequence"/>
</dbReference>
<evidence type="ECO:0000313" key="3">
    <source>
        <dbReference type="Proteomes" id="UP000663879"/>
    </source>
</evidence>